<keyword evidence="12" id="KW-1185">Reference proteome</keyword>
<evidence type="ECO:0000256" key="2">
    <source>
        <dbReference type="ARBA" id="ARBA00007353"/>
    </source>
</evidence>
<dbReference type="NCBIfam" id="TIGR00726">
    <property type="entry name" value="peptidoglycan editing factor PgeF"/>
    <property type="match status" value="1"/>
</dbReference>
<evidence type="ECO:0000313" key="11">
    <source>
        <dbReference type="EMBL" id="MDQ0466045.1"/>
    </source>
</evidence>
<evidence type="ECO:0000256" key="5">
    <source>
        <dbReference type="ARBA" id="ARBA00022801"/>
    </source>
</evidence>
<protein>
    <recommendedName>
        <fullName evidence="10">Purine nucleoside phosphorylase</fullName>
    </recommendedName>
</protein>
<dbReference type="PANTHER" id="PTHR30616:SF2">
    <property type="entry name" value="PURINE NUCLEOSIDE PHOSPHORYLASE LACC1"/>
    <property type="match status" value="1"/>
</dbReference>
<evidence type="ECO:0000256" key="8">
    <source>
        <dbReference type="ARBA" id="ARBA00048968"/>
    </source>
</evidence>
<comment type="similarity">
    <text evidence="2 10">Belongs to the purine nucleoside phosphorylase YfiH/LACC1 family.</text>
</comment>
<comment type="catalytic activity">
    <reaction evidence="8">
        <text>adenosine + phosphate = alpha-D-ribose 1-phosphate + adenine</text>
        <dbReference type="Rhea" id="RHEA:27642"/>
        <dbReference type="ChEBI" id="CHEBI:16335"/>
        <dbReference type="ChEBI" id="CHEBI:16708"/>
        <dbReference type="ChEBI" id="CHEBI:43474"/>
        <dbReference type="ChEBI" id="CHEBI:57720"/>
        <dbReference type="EC" id="2.4.2.1"/>
    </reaction>
    <physiologicalReaction direction="left-to-right" evidence="8">
        <dbReference type="Rhea" id="RHEA:27643"/>
    </physiologicalReaction>
</comment>
<sequence length="256" mass="27217">MVPVIQSPLLAGLKGVRHAFFTRQGGVSSGLYDSLNVGIGSSDAPADVTENRKRIGDWFGVTPDALNTCYQIHSAKAHVVEAPWGAYRPQGDALATDQPSIALGVLTADCAPVLLADAQGHVVASAHAGWQGALTGIVEAAVAAMERIGAQRERIVAAIGPCIGPKSYEVGLEFFERFEAERPGSARFFSPGAVADKRMFDLPGFVLERLAEAGVRQAEWTGHDTCADEALFFSNRRAFRAGEPDFGRMMSGIMLG</sequence>
<evidence type="ECO:0000313" key="12">
    <source>
        <dbReference type="Proteomes" id="UP001228905"/>
    </source>
</evidence>
<comment type="catalytic activity">
    <reaction evidence="1">
        <text>inosine + phosphate = alpha-D-ribose 1-phosphate + hypoxanthine</text>
        <dbReference type="Rhea" id="RHEA:27646"/>
        <dbReference type="ChEBI" id="CHEBI:17368"/>
        <dbReference type="ChEBI" id="CHEBI:17596"/>
        <dbReference type="ChEBI" id="CHEBI:43474"/>
        <dbReference type="ChEBI" id="CHEBI:57720"/>
        <dbReference type="EC" id="2.4.2.1"/>
    </reaction>
    <physiologicalReaction direction="left-to-right" evidence="1">
        <dbReference type="Rhea" id="RHEA:27647"/>
    </physiologicalReaction>
</comment>
<reference evidence="11 12" key="1">
    <citation type="submission" date="2023-07" db="EMBL/GenBank/DDBJ databases">
        <title>Genomic Encyclopedia of Type Strains, Phase IV (KMG-IV): sequencing the most valuable type-strain genomes for metagenomic binning, comparative biology and taxonomic classification.</title>
        <authorList>
            <person name="Goeker M."/>
        </authorList>
    </citation>
    <scope>NUCLEOTIDE SEQUENCE [LARGE SCALE GENOMIC DNA]</scope>
    <source>
        <strain evidence="11 12">DSM 18695</strain>
    </source>
</reference>
<evidence type="ECO:0000256" key="4">
    <source>
        <dbReference type="ARBA" id="ARBA00022723"/>
    </source>
</evidence>
<evidence type="ECO:0000256" key="7">
    <source>
        <dbReference type="ARBA" id="ARBA00047989"/>
    </source>
</evidence>
<dbReference type="PANTHER" id="PTHR30616">
    <property type="entry name" value="UNCHARACTERIZED PROTEIN YFIH"/>
    <property type="match status" value="1"/>
</dbReference>
<evidence type="ECO:0000256" key="9">
    <source>
        <dbReference type="ARBA" id="ARBA00049893"/>
    </source>
</evidence>
<dbReference type="Proteomes" id="UP001228905">
    <property type="component" value="Unassembled WGS sequence"/>
</dbReference>
<dbReference type="InterPro" id="IPR011324">
    <property type="entry name" value="Cytotoxic_necrot_fac-like_cat"/>
</dbReference>
<accession>A0ABU0IVJ7</accession>
<dbReference type="Pfam" id="PF02578">
    <property type="entry name" value="Cu-oxidase_4"/>
    <property type="match status" value="1"/>
</dbReference>
<evidence type="ECO:0000256" key="10">
    <source>
        <dbReference type="RuleBase" id="RU361274"/>
    </source>
</evidence>
<dbReference type="EMBL" id="JAUSVS010000009">
    <property type="protein sequence ID" value="MDQ0466045.1"/>
    <property type="molecule type" value="Genomic_DNA"/>
</dbReference>
<dbReference type="Gene3D" id="3.60.140.10">
    <property type="entry name" value="CNF1/YfiH-like putative cysteine hydrolases"/>
    <property type="match status" value="1"/>
</dbReference>
<evidence type="ECO:0000256" key="1">
    <source>
        <dbReference type="ARBA" id="ARBA00000553"/>
    </source>
</evidence>
<evidence type="ECO:0000256" key="6">
    <source>
        <dbReference type="ARBA" id="ARBA00022833"/>
    </source>
</evidence>
<comment type="caution">
    <text evidence="11">The sequence shown here is derived from an EMBL/GenBank/DDBJ whole genome shotgun (WGS) entry which is preliminary data.</text>
</comment>
<dbReference type="SUPFAM" id="SSF64438">
    <property type="entry name" value="CNF1/YfiH-like putative cysteine hydrolases"/>
    <property type="match status" value="1"/>
</dbReference>
<proteinExistence type="inferred from homology"/>
<comment type="catalytic activity">
    <reaction evidence="7">
        <text>adenosine + H2O + H(+) = inosine + NH4(+)</text>
        <dbReference type="Rhea" id="RHEA:24408"/>
        <dbReference type="ChEBI" id="CHEBI:15377"/>
        <dbReference type="ChEBI" id="CHEBI:15378"/>
        <dbReference type="ChEBI" id="CHEBI:16335"/>
        <dbReference type="ChEBI" id="CHEBI:17596"/>
        <dbReference type="ChEBI" id="CHEBI:28938"/>
        <dbReference type="EC" id="3.5.4.4"/>
    </reaction>
    <physiologicalReaction direction="left-to-right" evidence="7">
        <dbReference type="Rhea" id="RHEA:24409"/>
    </physiologicalReaction>
</comment>
<dbReference type="CDD" id="cd16833">
    <property type="entry name" value="YfiH"/>
    <property type="match status" value="1"/>
</dbReference>
<name>A0ABU0IVJ7_9CAUL</name>
<organism evidence="11 12">
    <name type="scientific">Caulobacter ginsengisoli</name>
    <dbReference type="NCBI Taxonomy" id="400775"/>
    <lineage>
        <taxon>Bacteria</taxon>
        <taxon>Pseudomonadati</taxon>
        <taxon>Pseudomonadota</taxon>
        <taxon>Alphaproteobacteria</taxon>
        <taxon>Caulobacterales</taxon>
        <taxon>Caulobacteraceae</taxon>
        <taxon>Caulobacter</taxon>
    </lineage>
</organism>
<dbReference type="RefSeq" id="WP_307351854.1">
    <property type="nucleotide sequence ID" value="NZ_JAUSVS010000009.1"/>
</dbReference>
<keyword evidence="3" id="KW-0808">Transferase</keyword>
<dbReference type="InterPro" id="IPR003730">
    <property type="entry name" value="Cu_polyphenol_OxRdtase"/>
</dbReference>
<gene>
    <name evidence="11" type="ORF">QO010_003838</name>
</gene>
<comment type="catalytic activity">
    <reaction evidence="9">
        <text>S-methyl-5'-thioadenosine + phosphate = 5-(methylsulfanyl)-alpha-D-ribose 1-phosphate + adenine</text>
        <dbReference type="Rhea" id="RHEA:11852"/>
        <dbReference type="ChEBI" id="CHEBI:16708"/>
        <dbReference type="ChEBI" id="CHEBI:17509"/>
        <dbReference type="ChEBI" id="CHEBI:43474"/>
        <dbReference type="ChEBI" id="CHEBI:58533"/>
        <dbReference type="EC" id="2.4.2.28"/>
    </reaction>
    <physiologicalReaction direction="left-to-right" evidence="9">
        <dbReference type="Rhea" id="RHEA:11853"/>
    </physiologicalReaction>
</comment>
<keyword evidence="5" id="KW-0378">Hydrolase</keyword>
<keyword evidence="4" id="KW-0479">Metal-binding</keyword>
<dbReference type="InterPro" id="IPR038371">
    <property type="entry name" value="Cu_polyphenol_OxRdtase_sf"/>
</dbReference>
<keyword evidence="6" id="KW-0862">Zinc</keyword>
<evidence type="ECO:0000256" key="3">
    <source>
        <dbReference type="ARBA" id="ARBA00022679"/>
    </source>
</evidence>